<feature type="transmembrane region" description="Helical" evidence="1">
    <location>
        <begin position="165"/>
        <end position="190"/>
    </location>
</feature>
<name>A0AA39HYU3_9BILA</name>
<keyword evidence="3" id="KW-1185">Reference proteome</keyword>
<feature type="transmembrane region" description="Helical" evidence="1">
    <location>
        <begin position="119"/>
        <end position="144"/>
    </location>
</feature>
<accession>A0AA39HYU3</accession>
<evidence type="ECO:0000256" key="1">
    <source>
        <dbReference type="SAM" id="Phobius"/>
    </source>
</evidence>
<evidence type="ECO:0000313" key="2">
    <source>
        <dbReference type="EMBL" id="KAK0413831.1"/>
    </source>
</evidence>
<evidence type="ECO:0000313" key="3">
    <source>
        <dbReference type="Proteomes" id="UP001175271"/>
    </source>
</evidence>
<protein>
    <recommendedName>
        <fullName evidence="4">Transmembrane protein</fullName>
    </recommendedName>
</protein>
<dbReference type="Proteomes" id="UP001175271">
    <property type="component" value="Unassembled WGS sequence"/>
</dbReference>
<sequence>MPAPCCPDWENIEEGGIIIDVEPAVVVFIMGIDVAGGIMFWSEETGIREGGSDDEEDRIEGFWCWARRLGKEDEVETSEEIEGMEDIVVAVVTAGAGIEAVVVVTVVGWSEGWLERRNFNFSCMDGFSCWMVISASVLTAFSVCRRFSRMLSDLASRVTFLDTAVGFLIAEFFISFIHLLTSVVFTIIFVDSFFAFLFSVDGFLAGVDLAVFLFNFAALLVAFFYDTVKLPCCFHLIMAGFTMNSFCTLRLVLGFALWSPLVSLSSNNTKRFFSAACTVYFCACCFLLAVHLSGIVFFGAVARKYKEEKRRFLGCKEV</sequence>
<reference evidence="2" key="1">
    <citation type="submission" date="2023-06" db="EMBL/GenBank/DDBJ databases">
        <title>Genomic analysis of the entomopathogenic nematode Steinernema hermaphroditum.</title>
        <authorList>
            <person name="Schwarz E.M."/>
            <person name="Heppert J.K."/>
            <person name="Baniya A."/>
            <person name="Schwartz H.T."/>
            <person name="Tan C.-H."/>
            <person name="Antoshechkin I."/>
            <person name="Sternberg P.W."/>
            <person name="Goodrich-Blair H."/>
            <person name="Dillman A.R."/>
        </authorList>
    </citation>
    <scope>NUCLEOTIDE SEQUENCE</scope>
    <source>
        <strain evidence="2">PS9179</strain>
        <tissue evidence="2">Whole animal</tissue>
    </source>
</reference>
<keyword evidence="1" id="KW-0472">Membrane</keyword>
<feature type="transmembrane region" description="Helical" evidence="1">
    <location>
        <begin position="87"/>
        <end position="107"/>
    </location>
</feature>
<proteinExistence type="predicted"/>
<dbReference type="AlphaFoldDB" id="A0AA39HYU3"/>
<gene>
    <name evidence="2" type="ORF">QR680_007016</name>
</gene>
<dbReference type="EMBL" id="JAUCMV010000003">
    <property type="protein sequence ID" value="KAK0413831.1"/>
    <property type="molecule type" value="Genomic_DNA"/>
</dbReference>
<feature type="transmembrane region" description="Helical" evidence="1">
    <location>
        <begin position="236"/>
        <end position="258"/>
    </location>
</feature>
<organism evidence="2 3">
    <name type="scientific">Steinernema hermaphroditum</name>
    <dbReference type="NCBI Taxonomy" id="289476"/>
    <lineage>
        <taxon>Eukaryota</taxon>
        <taxon>Metazoa</taxon>
        <taxon>Ecdysozoa</taxon>
        <taxon>Nematoda</taxon>
        <taxon>Chromadorea</taxon>
        <taxon>Rhabditida</taxon>
        <taxon>Tylenchina</taxon>
        <taxon>Panagrolaimomorpha</taxon>
        <taxon>Strongyloidoidea</taxon>
        <taxon>Steinernematidae</taxon>
        <taxon>Steinernema</taxon>
    </lineage>
</organism>
<feature type="transmembrane region" description="Helical" evidence="1">
    <location>
        <begin position="202"/>
        <end position="224"/>
    </location>
</feature>
<comment type="caution">
    <text evidence="2">The sequence shown here is derived from an EMBL/GenBank/DDBJ whole genome shotgun (WGS) entry which is preliminary data.</text>
</comment>
<keyword evidence="1" id="KW-0812">Transmembrane</keyword>
<feature type="transmembrane region" description="Helical" evidence="1">
    <location>
        <begin position="278"/>
        <end position="302"/>
    </location>
</feature>
<keyword evidence="1" id="KW-1133">Transmembrane helix</keyword>
<evidence type="ECO:0008006" key="4">
    <source>
        <dbReference type="Google" id="ProtNLM"/>
    </source>
</evidence>